<proteinExistence type="inferred from homology"/>
<dbReference type="Proteomes" id="UP001437256">
    <property type="component" value="Unassembled WGS sequence"/>
</dbReference>
<accession>A0ABR2ZL20</accession>
<comment type="similarity">
    <text evidence="1">Belongs to the helicase family. RecQ subfamily.</text>
</comment>
<dbReference type="PANTHER" id="PTHR13710:SF154">
    <property type="entry name" value="RECQ HELICASE, PUTATIVE (AFU_ORTHOLOGUE AFUA_6G14720)-RELATED"/>
    <property type="match status" value="1"/>
</dbReference>
<dbReference type="Gene3D" id="3.40.50.300">
    <property type="entry name" value="P-loop containing nucleotide triphosphate hydrolases"/>
    <property type="match status" value="1"/>
</dbReference>
<dbReference type="InterPro" id="IPR001650">
    <property type="entry name" value="Helicase_C-like"/>
</dbReference>
<feature type="compositionally biased region" description="Basic and acidic residues" evidence="4">
    <location>
        <begin position="269"/>
        <end position="290"/>
    </location>
</feature>
<dbReference type="Pfam" id="PF00271">
    <property type="entry name" value="Helicase_C"/>
    <property type="match status" value="1"/>
</dbReference>
<sequence length="401" mass="45454">MSTIENSFLKPTYTLVRSCLNRPNLTYATHCVVGSLSVLENYECFLTKAPFDFDCQPLVLLFFDDAELARSVANHLDSQLPPNWQGKGVVQHYHSMMSKEYCEKTHERFVNPKKVGKILCATSAEAEGIDFSGVKIVVHIGLPKNGAYAVQAGGRAERDPEAKGLYIIFYEPWALDIPLSSFNNGRWPDDPDCPRAPLGQRSSPQLRACQFSIQLVTSLVCIRKLFAKYLNDKHPDALSHRENQWCCERCHPEFSLESLLPSGLYVPPEKGEVGKRKRTQNENRSPEERDKLAPYLAAWVQKAHESDKLKHVRPPHFILSIPKFRKIVYAPRKLVQSPKDVTLLLEESAEWAREWSNELFKAISDFDRTIVPISKAAGTKRIRLIGLDGTVILDTKNVSYT</sequence>
<evidence type="ECO:0000313" key="7">
    <source>
        <dbReference type="Proteomes" id="UP001437256"/>
    </source>
</evidence>
<keyword evidence="7" id="KW-1185">Reference proteome</keyword>
<dbReference type="PROSITE" id="PS51194">
    <property type="entry name" value="HELICASE_CTER"/>
    <property type="match status" value="1"/>
</dbReference>
<dbReference type="EC" id="5.6.2.4" evidence="3"/>
<evidence type="ECO:0000259" key="5">
    <source>
        <dbReference type="PROSITE" id="PS51194"/>
    </source>
</evidence>
<name>A0ABR2ZL20_9AGAR</name>
<evidence type="ECO:0000313" key="6">
    <source>
        <dbReference type="EMBL" id="KAL0062391.1"/>
    </source>
</evidence>
<comment type="catalytic activity">
    <reaction evidence="2">
        <text>Couples ATP hydrolysis with the unwinding of duplex DNA by translocating in the 3'-5' direction.</text>
        <dbReference type="EC" id="5.6.2.4"/>
    </reaction>
</comment>
<evidence type="ECO:0000256" key="1">
    <source>
        <dbReference type="ARBA" id="ARBA00005446"/>
    </source>
</evidence>
<dbReference type="SMART" id="SM00490">
    <property type="entry name" value="HELICc"/>
    <property type="match status" value="1"/>
</dbReference>
<comment type="caution">
    <text evidence="6">The sequence shown here is derived from an EMBL/GenBank/DDBJ whole genome shotgun (WGS) entry which is preliminary data.</text>
</comment>
<feature type="domain" description="Helicase C-terminal" evidence="5">
    <location>
        <begin position="41"/>
        <end position="210"/>
    </location>
</feature>
<protein>
    <recommendedName>
        <fullName evidence="3">DNA 3'-5' helicase</fullName>
        <ecNumber evidence="3">5.6.2.4</ecNumber>
    </recommendedName>
</protein>
<reference evidence="6 7" key="1">
    <citation type="submission" date="2024-05" db="EMBL/GenBank/DDBJ databases">
        <title>A draft genome resource for the thread blight pathogen Marasmius tenuissimus strain MS-2.</title>
        <authorList>
            <person name="Yulfo-Soto G.E."/>
            <person name="Baruah I.K."/>
            <person name="Amoako-Attah I."/>
            <person name="Bukari Y."/>
            <person name="Meinhardt L.W."/>
            <person name="Bailey B.A."/>
            <person name="Cohen S.P."/>
        </authorList>
    </citation>
    <scope>NUCLEOTIDE SEQUENCE [LARGE SCALE GENOMIC DNA]</scope>
    <source>
        <strain evidence="6 7">MS-2</strain>
    </source>
</reference>
<organism evidence="6 7">
    <name type="scientific">Marasmius tenuissimus</name>
    <dbReference type="NCBI Taxonomy" id="585030"/>
    <lineage>
        <taxon>Eukaryota</taxon>
        <taxon>Fungi</taxon>
        <taxon>Dikarya</taxon>
        <taxon>Basidiomycota</taxon>
        <taxon>Agaricomycotina</taxon>
        <taxon>Agaricomycetes</taxon>
        <taxon>Agaricomycetidae</taxon>
        <taxon>Agaricales</taxon>
        <taxon>Marasmiineae</taxon>
        <taxon>Marasmiaceae</taxon>
        <taxon>Marasmius</taxon>
    </lineage>
</organism>
<gene>
    <name evidence="6" type="ORF">AAF712_010737</name>
</gene>
<dbReference type="InterPro" id="IPR027417">
    <property type="entry name" value="P-loop_NTPase"/>
</dbReference>
<evidence type="ECO:0000256" key="3">
    <source>
        <dbReference type="ARBA" id="ARBA00034808"/>
    </source>
</evidence>
<dbReference type="PANTHER" id="PTHR13710">
    <property type="entry name" value="DNA HELICASE RECQ FAMILY MEMBER"/>
    <property type="match status" value="1"/>
</dbReference>
<feature type="region of interest" description="Disordered" evidence="4">
    <location>
        <begin position="268"/>
        <end position="290"/>
    </location>
</feature>
<dbReference type="SUPFAM" id="SSF52540">
    <property type="entry name" value="P-loop containing nucleoside triphosphate hydrolases"/>
    <property type="match status" value="1"/>
</dbReference>
<evidence type="ECO:0000256" key="2">
    <source>
        <dbReference type="ARBA" id="ARBA00034617"/>
    </source>
</evidence>
<evidence type="ECO:0000256" key="4">
    <source>
        <dbReference type="SAM" id="MobiDB-lite"/>
    </source>
</evidence>
<dbReference type="EMBL" id="JBBXMP010000106">
    <property type="protein sequence ID" value="KAL0062391.1"/>
    <property type="molecule type" value="Genomic_DNA"/>
</dbReference>